<sequence length="487" mass="53398">MQDSVPNKQVRILPIMIAIFFGSFVSVLNVSTINIAIPVLTERFHTELSTTQWTLTGFMLAMGTFAPITGYFGERFSYKRLFLFAMSGFTIASICCALAWNVESLIAFRILQGAFTGMISPITMAIVYQIIPREKIAMAISLWAASSMLAPAIGPTYSGWLLDNVSWHWLFWLNVPIAVVGIILISIYIPYYRLNVPKKFDLIGFVTVIVSSSTLLVALSHGNEWGWGSAQTLSLFITGIVFLGLFIWRELATDAPLLNLRVLKISRYSVALLITSIITISLYSGTFLTPVFLQNIQSVTPLDTGLILLPASLAMAFMMPIVGKLYTKVGPRLLLCVGIILMAAGTLPLSWLSVDISHRYIIFCMIIRNIGISFAMMPASNAGMEAVPKQFSGHASSINNWVRNVLGSFAIAVFTSLLSSRAARHAQDFVKAGATDKTHITIMSFTMSVDDVYLIASIIAIIALPVCLFLPKLKQAKAEPEPEKAAA</sequence>
<proteinExistence type="inferred from homology"/>
<feature type="transmembrane region" description="Helical" evidence="8">
    <location>
        <begin position="106"/>
        <end position="128"/>
    </location>
</feature>
<feature type="domain" description="Major facilitator superfamily (MFS) profile" evidence="9">
    <location>
        <begin position="15"/>
        <end position="475"/>
    </location>
</feature>
<feature type="transmembrane region" description="Helical" evidence="8">
    <location>
        <begin position="269"/>
        <end position="293"/>
    </location>
</feature>
<evidence type="ECO:0000256" key="6">
    <source>
        <dbReference type="ARBA" id="ARBA00022989"/>
    </source>
</evidence>
<gene>
    <name evidence="10" type="ORF">GZH47_18040</name>
</gene>
<dbReference type="AlphaFoldDB" id="A0A6C0P7M1"/>
<feature type="transmembrane region" description="Helical" evidence="8">
    <location>
        <begin position="81"/>
        <end position="100"/>
    </location>
</feature>
<comment type="subcellular location">
    <subcellularLocation>
        <location evidence="1">Cell membrane</location>
        <topology evidence="1">Multi-pass membrane protein</topology>
    </subcellularLocation>
</comment>
<evidence type="ECO:0000256" key="5">
    <source>
        <dbReference type="ARBA" id="ARBA00022692"/>
    </source>
</evidence>
<evidence type="ECO:0000256" key="4">
    <source>
        <dbReference type="ARBA" id="ARBA00022475"/>
    </source>
</evidence>
<feature type="transmembrane region" description="Helical" evidence="8">
    <location>
        <begin position="225"/>
        <end position="248"/>
    </location>
</feature>
<dbReference type="GO" id="GO:0022857">
    <property type="term" value="F:transmembrane transporter activity"/>
    <property type="evidence" value="ECO:0007669"/>
    <property type="project" value="InterPro"/>
</dbReference>
<feature type="transmembrane region" description="Helical" evidence="8">
    <location>
        <begin position="169"/>
        <end position="190"/>
    </location>
</feature>
<keyword evidence="7 8" id="KW-0472">Membrane</keyword>
<evidence type="ECO:0000256" key="8">
    <source>
        <dbReference type="SAM" id="Phobius"/>
    </source>
</evidence>
<dbReference type="Gene3D" id="1.20.1250.20">
    <property type="entry name" value="MFS general substrate transporter like domains"/>
    <property type="match status" value="1"/>
</dbReference>
<protein>
    <submittedName>
        <fullName evidence="10">Multidrug efflux MFS transporter</fullName>
    </submittedName>
</protein>
<feature type="transmembrane region" description="Helical" evidence="8">
    <location>
        <begin position="305"/>
        <end position="326"/>
    </location>
</feature>
<comment type="similarity">
    <text evidence="2">Belongs to the major facilitator superfamily. EmrB family.</text>
</comment>
<feature type="transmembrane region" description="Helical" evidence="8">
    <location>
        <begin position="140"/>
        <end position="157"/>
    </location>
</feature>
<organism evidence="10 11">
    <name type="scientific">Paenibacillus rhizovicinus</name>
    <dbReference type="NCBI Taxonomy" id="2704463"/>
    <lineage>
        <taxon>Bacteria</taxon>
        <taxon>Bacillati</taxon>
        <taxon>Bacillota</taxon>
        <taxon>Bacilli</taxon>
        <taxon>Bacillales</taxon>
        <taxon>Paenibacillaceae</taxon>
        <taxon>Paenibacillus</taxon>
    </lineage>
</organism>
<dbReference type="InterPro" id="IPR036259">
    <property type="entry name" value="MFS_trans_sf"/>
</dbReference>
<dbReference type="SUPFAM" id="SSF103473">
    <property type="entry name" value="MFS general substrate transporter"/>
    <property type="match status" value="1"/>
</dbReference>
<feature type="transmembrane region" description="Helical" evidence="8">
    <location>
        <begin position="401"/>
        <end position="419"/>
    </location>
</feature>
<evidence type="ECO:0000256" key="1">
    <source>
        <dbReference type="ARBA" id="ARBA00004651"/>
    </source>
</evidence>
<evidence type="ECO:0000256" key="7">
    <source>
        <dbReference type="ARBA" id="ARBA00023136"/>
    </source>
</evidence>
<dbReference type="Gene3D" id="1.20.1720.10">
    <property type="entry name" value="Multidrug resistance protein D"/>
    <property type="match status" value="1"/>
</dbReference>
<dbReference type="PANTHER" id="PTHR42718:SF9">
    <property type="entry name" value="MAJOR FACILITATOR SUPERFAMILY MULTIDRUG TRANSPORTER MFSC"/>
    <property type="match status" value="1"/>
</dbReference>
<feature type="transmembrane region" description="Helical" evidence="8">
    <location>
        <begin position="202"/>
        <end position="219"/>
    </location>
</feature>
<feature type="transmembrane region" description="Helical" evidence="8">
    <location>
        <begin position="52"/>
        <end position="72"/>
    </location>
</feature>
<dbReference type="GO" id="GO:0005886">
    <property type="term" value="C:plasma membrane"/>
    <property type="evidence" value="ECO:0007669"/>
    <property type="project" value="UniProtKB-SubCell"/>
</dbReference>
<keyword evidence="6 8" id="KW-1133">Transmembrane helix</keyword>
<keyword evidence="3" id="KW-0813">Transport</keyword>
<evidence type="ECO:0000259" key="9">
    <source>
        <dbReference type="PROSITE" id="PS50850"/>
    </source>
</evidence>
<dbReference type="KEGG" id="prz:GZH47_18040"/>
<dbReference type="EMBL" id="CP048286">
    <property type="protein sequence ID" value="QHW32522.1"/>
    <property type="molecule type" value="Genomic_DNA"/>
</dbReference>
<feature type="transmembrane region" description="Helical" evidence="8">
    <location>
        <begin position="333"/>
        <end position="354"/>
    </location>
</feature>
<feature type="transmembrane region" description="Helical" evidence="8">
    <location>
        <begin position="12"/>
        <end position="40"/>
    </location>
</feature>
<keyword evidence="4" id="KW-1003">Cell membrane</keyword>
<feature type="transmembrane region" description="Helical" evidence="8">
    <location>
        <begin position="452"/>
        <end position="470"/>
    </location>
</feature>
<dbReference type="PROSITE" id="PS50850">
    <property type="entry name" value="MFS"/>
    <property type="match status" value="1"/>
</dbReference>
<evidence type="ECO:0000313" key="11">
    <source>
        <dbReference type="Proteomes" id="UP000479114"/>
    </source>
</evidence>
<dbReference type="Pfam" id="PF07690">
    <property type="entry name" value="MFS_1"/>
    <property type="match status" value="1"/>
</dbReference>
<accession>A0A6C0P7M1</accession>
<keyword evidence="5 8" id="KW-0812">Transmembrane</keyword>
<evidence type="ECO:0000256" key="3">
    <source>
        <dbReference type="ARBA" id="ARBA00022448"/>
    </source>
</evidence>
<dbReference type="CDD" id="cd17503">
    <property type="entry name" value="MFS_LmrB_MDR_like"/>
    <property type="match status" value="1"/>
</dbReference>
<dbReference type="InterPro" id="IPR020846">
    <property type="entry name" value="MFS_dom"/>
</dbReference>
<evidence type="ECO:0000313" key="10">
    <source>
        <dbReference type="EMBL" id="QHW32522.1"/>
    </source>
</evidence>
<dbReference type="PANTHER" id="PTHR42718">
    <property type="entry name" value="MAJOR FACILITATOR SUPERFAMILY MULTIDRUG TRANSPORTER MFSC"/>
    <property type="match status" value="1"/>
</dbReference>
<name>A0A6C0P7M1_9BACL</name>
<reference evidence="10 11" key="1">
    <citation type="submission" date="2020-02" db="EMBL/GenBank/DDBJ databases">
        <title>Paenibacillus sp. nov., isolated from rhizosphere soil of tomato.</title>
        <authorList>
            <person name="Weon H.-Y."/>
            <person name="Lee S.A."/>
        </authorList>
    </citation>
    <scope>NUCLEOTIDE SEQUENCE [LARGE SCALE GENOMIC DNA]</scope>
    <source>
        <strain evidence="10 11">14171R-81</strain>
    </source>
</reference>
<evidence type="ECO:0000256" key="2">
    <source>
        <dbReference type="ARBA" id="ARBA00008537"/>
    </source>
</evidence>
<dbReference type="InterPro" id="IPR011701">
    <property type="entry name" value="MFS"/>
</dbReference>
<dbReference type="Proteomes" id="UP000479114">
    <property type="component" value="Chromosome"/>
</dbReference>
<dbReference type="InterPro" id="IPR004638">
    <property type="entry name" value="EmrB-like"/>
</dbReference>
<dbReference type="NCBIfam" id="TIGR00711">
    <property type="entry name" value="efflux_EmrB"/>
    <property type="match status" value="1"/>
</dbReference>
<dbReference type="RefSeq" id="WP_162642357.1">
    <property type="nucleotide sequence ID" value="NZ_CP048286.1"/>
</dbReference>
<feature type="transmembrane region" description="Helical" evidence="8">
    <location>
        <begin position="360"/>
        <end position="380"/>
    </location>
</feature>
<keyword evidence="11" id="KW-1185">Reference proteome</keyword>